<dbReference type="EMBL" id="CP163440">
    <property type="protein sequence ID" value="XDQ60026.1"/>
    <property type="molecule type" value="Genomic_DNA"/>
</dbReference>
<name>A0AB39RZD3_9ACTN</name>
<reference evidence="1" key="1">
    <citation type="submission" date="2024-07" db="EMBL/GenBank/DDBJ databases">
        <authorList>
            <person name="Yu S.T."/>
        </authorList>
    </citation>
    <scope>NUCLEOTIDE SEQUENCE</scope>
    <source>
        <strain evidence="1">R35</strain>
    </source>
</reference>
<evidence type="ECO:0008006" key="2">
    <source>
        <dbReference type="Google" id="ProtNLM"/>
    </source>
</evidence>
<dbReference type="AlphaFoldDB" id="A0AB39RZD3"/>
<gene>
    <name evidence="1" type="ORF">AB5J50_04250</name>
</gene>
<evidence type="ECO:0000313" key="1">
    <source>
        <dbReference type="EMBL" id="XDQ60026.1"/>
    </source>
</evidence>
<proteinExistence type="predicted"/>
<accession>A0AB39RZD3</accession>
<protein>
    <recommendedName>
        <fullName evidence="2">Secreted protein</fullName>
    </recommendedName>
</protein>
<organism evidence="1">
    <name type="scientific">Streptomyces sp. R35</name>
    <dbReference type="NCBI Taxonomy" id="3238630"/>
    <lineage>
        <taxon>Bacteria</taxon>
        <taxon>Bacillati</taxon>
        <taxon>Actinomycetota</taxon>
        <taxon>Actinomycetes</taxon>
        <taxon>Kitasatosporales</taxon>
        <taxon>Streptomycetaceae</taxon>
        <taxon>Streptomyces</taxon>
    </lineage>
</organism>
<dbReference type="RefSeq" id="WP_369255006.1">
    <property type="nucleotide sequence ID" value="NZ_CP163440.1"/>
</dbReference>
<sequence length="94" mass="9111">MEASRSATPQVFVFVAGVGVAVPAGVDGAVVAGPDGADVGALDLEAAGLAGTPDGELAAPAPFPPGWHAVMSSVAADAVTIARAPLRIPVAYCM</sequence>